<dbReference type="InterPro" id="IPR036397">
    <property type="entry name" value="RNaseH_sf"/>
</dbReference>
<evidence type="ECO:0000259" key="2">
    <source>
        <dbReference type="PROSITE" id="PS50994"/>
    </source>
</evidence>
<feature type="compositionally biased region" description="Polar residues" evidence="1">
    <location>
        <begin position="318"/>
        <end position="327"/>
    </location>
</feature>
<accession>A0A6G0QLY5</accession>
<dbReference type="SUPFAM" id="SSF53098">
    <property type="entry name" value="Ribonuclease H-like"/>
    <property type="match status" value="1"/>
</dbReference>
<dbReference type="AlphaFoldDB" id="A0A6G0QLY5"/>
<feature type="compositionally biased region" description="Basic and acidic residues" evidence="1">
    <location>
        <begin position="273"/>
        <end position="287"/>
    </location>
</feature>
<dbReference type="InterPro" id="IPR001584">
    <property type="entry name" value="Integrase_cat-core"/>
</dbReference>
<sequence>MEVLQAKQLTPVPYRPELLGLVERFHRTWKDMVSLYVSAAQDDWDRWLTWASYAYNRAKHSGTGFSPNELMMRRKLRAPNDLLRQSGVTHVGDFAEYHRALVTGMARATRAARAALAKDQLRRERYYNRRVRRDTTFSIGDSVWVLKPPKGKGIMKLAHQWVGPAKITQDAGFDNFEVVRDDTGEYLVVHCSFLLTSACPSDSLGSVAETILRELVEERSVDEDAEGGAGDDNEGSEALQRYEQRSAAPGVNAGTGVARAPDQNVVTSTNSESTHRASGGKDGESEAARAPAARMASDRVGSDGRSVRRDAEGGDVSATGTVRTGDNGSDGVPGAQQRPRIATGRRQEAARATSDAAARPQLEVRGQRRKRKASAGVAVEEAAAQQQRLAKRRQGDAAREERAARRQAHLNEQASAAAHAAGADADNGAHGGDDAGQEGRDDGGRGAGVRSDDGPGDAVRPGVGQAGAGSSEVGGAEVEMLRGRGRPRRPEPMPALLQVATAGHIIERARPRVRNRAGRYVLEHEVEYAEQQGQPTARRWL</sequence>
<dbReference type="PANTHER" id="PTHR37984:SF15">
    <property type="entry name" value="INTEGRASE CATALYTIC DOMAIN-CONTAINING PROTEIN"/>
    <property type="match status" value="1"/>
</dbReference>
<dbReference type="PANTHER" id="PTHR37984">
    <property type="entry name" value="PROTEIN CBG26694"/>
    <property type="match status" value="1"/>
</dbReference>
<organism evidence="3 4">
    <name type="scientific">Phytophthora fragariae</name>
    <dbReference type="NCBI Taxonomy" id="53985"/>
    <lineage>
        <taxon>Eukaryota</taxon>
        <taxon>Sar</taxon>
        <taxon>Stramenopiles</taxon>
        <taxon>Oomycota</taxon>
        <taxon>Peronosporomycetes</taxon>
        <taxon>Peronosporales</taxon>
        <taxon>Peronosporaceae</taxon>
        <taxon>Phytophthora</taxon>
    </lineage>
</organism>
<protein>
    <recommendedName>
        <fullName evidence="2">Integrase catalytic domain-containing protein</fullName>
    </recommendedName>
</protein>
<feature type="compositionally biased region" description="Basic and acidic residues" evidence="1">
    <location>
        <begin position="296"/>
        <end position="312"/>
    </location>
</feature>
<feature type="compositionally biased region" description="Basic and acidic residues" evidence="1">
    <location>
        <begin position="431"/>
        <end position="444"/>
    </location>
</feature>
<feature type="compositionally biased region" description="Low complexity" evidence="1">
    <location>
        <begin position="414"/>
        <end position="428"/>
    </location>
</feature>
<feature type="compositionally biased region" description="Low complexity" evidence="1">
    <location>
        <begin position="374"/>
        <end position="388"/>
    </location>
</feature>
<dbReference type="PROSITE" id="PS50994">
    <property type="entry name" value="INTEGRASE"/>
    <property type="match status" value="1"/>
</dbReference>
<dbReference type="GO" id="GO:0015074">
    <property type="term" value="P:DNA integration"/>
    <property type="evidence" value="ECO:0007669"/>
    <property type="project" value="InterPro"/>
</dbReference>
<dbReference type="Gene3D" id="3.30.420.10">
    <property type="entry name" value="Ribonuclease H-like superfamily/Ribonuclease H"/>
    <property type="match status" value="1"/>
</dbReference>
<reference evidence="3 4" key="1">
    <citation type="submission" date="2018-09" db="EMBL/GenBank/DDBJ databases">
        <title>Genomic investigation of the strawberry pathogen Phytophthora fragariae indicates pathogenicity is determined by transcriptional variation in three key races.</title>
        <authorList>
            <person name="Adams T.M."/>
            <person name="Armitage A.D."/>
            <person name="Sobczyk M.K."/>
            <person name="Bates H.J."/>
            <person name="Dunwell J.M."/>
            <person name="Nellist C.F."/>
            <person name="Harrison R.J."/>
        </authorList>
    </citation>
    <scope>NUCLEOTIDE SEQUENCE [LARGE SCALE GENOMIC DNA]</scope>
    <source>
        <strain evidence="3 4">NOV-77</strain>
    </source>
</reference>
<proteinExistence type="predicted"/>
<dbReference type="EMBL" id="QXFY01002697">
    <property type="protein sequence ID" value="KAE9293604.1"/>
    <property type="molecule type" value="Genomic_DNA"/>
</dbReference>
<dbReference type="GO" id="GO:0003676">
    <property type="term" value="F:nucleic acid binding"/>
    <property type="evidence" value="ECO:0007669"/>
    <property type="project" value="InterPro"/>
</dbReference>
<dbReference type="Proteomes" id="UP000486351">
    <property type="component" value="Unassembled WGS sequence"/>
</dbReference>
<dbReference type="InterPro" id="IPR050951">
    <property type="entry name" value="Retrovirus_Pol_polyprotein"/>
</dbReference>
<feature type="domain" description="Integrase catalytic" evidence="2">
    <location>
        <begin position="1"/>
        <end position="75"/>
    </location>
</feature>
<evidence type="ECO:0000313" key="4">
    <source>
        <dbReference type="Proteomes" id="UP000486351"/>
    </source>
</evidence>
<name>A0A6G0QLY5_9STRA</name>
<dbReference type="InterPro" id="IPR012337">
    <property type="entry name" value="RNaseH-like_sf"/>
</dbReference>
<feature type="region of interest" description="Disordered" evidence="1">
    <location>
        <begin position="247"/>
        <end position="476"/>
    </location>
</feature>
<evidence type="ECO:0000256" key="1">
    <source>
        <dbReference type="SAM" id="MobiDB-lite"/>
    </source>
</evidence>
<evidence type="ECO:0000313" key="3">
    <source>
        <dbReference type="EMBL" id="KAE9293604.1"/>
    </source>
</evidence>
<gene>
    <name evidence="3" type="ORF">PF008_g24754</name>
</gene>
<comment type="caution">
    <text evidence="3">The sequence shown here is derived from an EMBL/GenBank/DDBJ whole genome shotgun (WGS) entry which is preliminary data.</text>
</comment>
<feature type="compositionally biased region" description="Basic and acidic residues" evidence="1">
    <location>
        <begin position="393"/>
        <end position="404"/>
    </location>
</feature>